<dbReference type="PANTHER" id="PTHR33992:SF1">
    <property type="entry name" value="RIBONUCLEASE P PROTEIN COMPONENT"/>
    <property type="match status" value="1"/>
</dbReference>
<dbReference type="InterPro" id="IPR020539">
    <property type="entry name" value="RNase_P_CS"/>
</dbReference>
<evidence type="ECO:0000256" key="7">
    <source>
        <dbReference type="HAMAP-Rule" id="MF_00227"/>
    </source>
</evidence>
<gene>
    <name evidence="7 9" type="primary">rnpA</name>
    <name evidence="9" type="ORF">GCM10010992_14300</name>
</gene>
<dbReference type="InterPro" id="IPR000100">
    <property type="entry name" value="RNase_P"/>
</dbReference>
<evidence type="ECO:0000256" key="6">
    <source>
        <dbReference type="ARBA" id="ARBA00022884"/>
    </source>
</evidence>
<evidence type="ECO:0000256" key="8">
    <source>
        <dbReference type="NCBIfam" id="TIGR00188"/>
    </source>
</evidence>
<dbReference type="InterPro" id="IPR014721">
    <property type="entry name" value="Ribsml_uS5_D2-typ_fold_subgr"/>
</dbReference>
<keyword evidence="3 7" id="KW-0540">Nuclease</keyword>
<comment type="caution">
    <text evidence="9">The sequence shown here is derived from an EMBL/GenBank/DDBJ whole genome shotgun (WGS) entry which is preliminary data.</text>
</comment>
<keyword evidence="6 7" id="KW-0694">RNA-binding</keyword>
<evidence type="ECO:0000256" key="5">
    <source>
        <dbReference type="ARBA" id="ARBA00022801"/>
    </source>
</evidence>
<dbReference type="HAMAP" id="MF_00227">
    <property type="entry name" value="RNase_P"/>
    <property type="match status" value="1"/>
</dbReference>
<keyword evidence="2 7" id="KW-0819">tRNA processing</keyword>
<keyword evidence="5 7" id="KW-0378">Hydrolase</keyword>
<dbReference type="SUPFAM" id="SSF54211">
    <property type="entry name" value="Ribosomal protein S5 domain 2-like"/>
    <property type="match status" value="1"/>
</dbReference>
<evidence type="ECO:0000256" key="4">
    <source>
        <dbReference type="ARBA" id="ARBA00022759"/>
    </source>
</evidence>
<dbReference type="PROSITE" id="PS00648">
    <property type="entry name" value="RIBONUCLEASE_P"/>
    <property type="match status" value="1"/>
</dbReference>
<evidence type="ECO:0000256" key="1">
    <source>
        <dbReference type="ARBA" id="ARBA00002663"/>
    </source>
</evidence>
<sequence>MSEDGSHKISNFKFYILNFKYPQEEKLKQKNDISLLFEKGKWQTFGKIRVISYSSEEITQHKLGVSVSKRYFKKAVDRNRAKRLLREVYRLHKTEFLEKFGSNSLSMIFYISQEKPKHFKEIEKDFLKLLKK</sequence>
<dbReference type="Proteomes" id="UP000620064">
    <property type="component" value="Unassembled WGS sequence"/>
</dbReference>
<comment type="catalytic activity">
    <reaction evidence="7">
        <text>Endonucleolytic cleavage of RNA, removing 5'-extranucleotides from tRNA precursor.</text>
        <dbReference type="EC" id="3.1.26.5"/>
    </reaction>
</comment>
<keyword evidence="10" id="KW-1185">Reference proteome</keyword>
<evidence type="ECO:0000313" key="10">
    <source>
        <dbReference type="Proteomes" id="UP000620064"/>
    </source>
</evidence>
<dbReference type="Pfam" id="PF00825">
    <property type="entry name" value="Ribonuclease_P"/>
    <property type="match status" value="1"/>
</dbReference>
<comment type="function">
    <text evidence="1 7">RNaseP catalyzes the removal of the 5'-leader sequence from pre-tRNA to produce the mature 5'-terminus. It can also cleave other RNA substrates such as 4.5S RNA. The protein component plays an auxiliary but essential role in vivo by binding to the 5'-leader sequence and broadening the substrate specificity of the ribozyme.</text>
</comment>
<dbReference type="NCBIfam" id="TIGR00188">
    <property type="entry name" value="rnpA"/>
    <property type="match status" value="1"/>
</dbReference>
<keyword evidence="4 7" id="KW-0255">Endonuclease</keyword>
<organism evidence="9 10">
    <name type="scientific">Cloacibacterium rupense</name>
    <dbReference type="NCBI Taxonomy" id="517423"/>
    <lineage>
        <taxon>Bacteria</taxon>
        <taxon>Pseudomonadati</taxon>
        <taxon>Bacteroidota</taxon>
        <taxon>Flavobacteriia</taxon>
        <taxon>Flavobacteriales</taxon>
        <taxon>Weeksellaceae</taxon>
    </lineage>
</organism>
<evidence type="ECO:0000256" key="2">
    <source>
        <dbReference type="ARBA" id="ARBA00022694"/>
    </source>
</evidence>
<protein>
    <recommendedName>
        <fullName evidence="7 8">Ribonuclease P protein component</fullName>
        <shortName evidence="7">RNase P protein</shortName>
        <shortName evidence="7">RNaseP protein</shortName>
        <ecNumber evidence="7 8">3.1.26.5</ecNumber>
    </recommendedName>
    <alternativeName>
        <fullName evidence="7">Protein C5</fullName>
    </alternativeName>
</protein>
<dbReference type="EMBL" id="BMLV01000002">
    <property type="protein sequence ID" value="GGP03946.1"/>
    <property type="molecule type" value="Genomic_DNA"/>
</dbReference>
<evidence type="ECO:0000313" key="9">
    <source>
        <dbReference type="EMBL" id="GGP03946.1"/>
    </source>
</evidence>
<reference evidence="10" key="1">
    <citation type="journal article" date="2019" name="Int. J. Syst. Evol. Microbiol.">
        <title>The Global Catalogue of Microorganisms (GCM) 10K type strain sequencing project: providing services to taxonomists for standard genome sequencing and annotation.</title>
        <authorList>
            <consortium name="The Broad Institute Genomics Platform"/>
            <consortium name="The Broad Institute Genome Sequencing Center for Infectious Disease"/>
            <person name="Wu L."/>
            <person name="Ma J."/>
        </authorList>
    </citation>
    <scope>NUCLEOTIDE SEQUENCE [LARGE SCALE GENOMIC DNA]</scope>
    <source>
        <strain evidence="10">CGMCC 1.7656</strain>
    </source>
</reference>
<dbReference type="EC" id="3.1.26.5" evidence="7 8"/>
<accession>A0ABQ2NJB1</accession>
<comment type="similarity">
    <text evidence="7">Belongs to the RnpA family.</text>
</comment>
<comment type="subunit">
    <text evidence="7">Consists of a catalytic RNA component (M1 or rnpB) and a protein subunit.</text>
</comment>
<dbReference type="InterPro" id="IPR020568">
    <property type="entry name" value="Ribosomal_Su5_D2-typ_SF"/>
</dbReference>
<dbReference type="PANTHER" id="PTHR33992">
    <property type="entry name" value="RIBONUCLEASE P PROTEIN COMPONENT"/>
    <property type="match status" value="1"/>
</dbReference>
<evidence type="ECO:0000256" key="3">
    <source>
        <dbReference type="ARBA" id="ARBA00022722"/>
    </source>
</evidence>
<name>A0ABQ2NJB1_9FLAO</name>
<dbReference type="Gene3D" id="3.30.230.10">
    <property type="match status" value="1"/>
</dbReference>
<proteinExistence type="inferred from homology"/>